<dbReference type="GO" id="GO:0020037">
    <property type="term" value="F:heme binding"/>
    <property type="evidence" value="ECO:0007669"/>
    <property type="project" value="InterPro"/>
</dbReference>
<dbReference type="SUPFAM" id="SSF46626">
    <property type="entry name" value="Cytochrome c"/>
    <property type="match status" value="1"/>
</dbReference>
<keyword evidence="1 4" id="KW-0349">Heme</keyword>
<evidence type="ECO:0000256" key="4">
    <source>
        <dbReference type="PROSITE-ProRule" id="PRU00433"/>
    </source>
</evidence>
<dbReference type="InterPro" id="IPR011444">
    <property type="entry name" value="DUF1549"/>
</dbReference>
<accession>A0A8E6B1V6</accession>
<proteinExistence type="predicted"/>
<dbReference type="InterPro" id="IPR009056">
    <property type="entry name" value="Cyt_c-like_dom"/>
</dbReference>
<dbReference type="PANTHER" id="PTHR35889">
    <property type="entry name" value="CYCLOINULO-OLIGOSACCHARIDE FRUCTANOTRANSFERASE-RELATED"/>
    <property type="match status" value="1"/>
</dbReference>
<evidence type="ECO:0000313" key="7">
    <source>
        <dbReference type="Proteomes" id="UP000676194"/>
    </source>
</evidence>
<dbReference type="Pfam" id="PF07583">
    <property type="entry name" value="PSCyt2"/>
    <property type="match status" value="1"/>
</dbReference>
<dbReference type="KEGG" id="tsph:KIH39_13230"/>
<dbReference type="GO" id="GO:0009055">
    <property type="term" value="F:electron transfer activity"/>
    <property type="evidence" value="ECO:0007669"/>
    <property type="project" value="InterPro"/>
</dbReference>
<dbReference type="EMBL" id="CP074694">
    <property type="protein sequence ID" value="QVL29834.1"/>
    <property type="molecule type" value="Genomic_DNA"/>
</dbReference>
<dbReference type="SUPFAM" id="SSF49785">
    <property type="entry name" value="Galactose-binding domain-like"/>
    <property type="match status" value="1"/>
</dbReference>
<dbReference type="Pfam" id="PF07635">
    <property type="entry name" value="PSCyt1"/>
    <property type="match status" value="1"/>
</dbReference>
<dbReference type="GO" id="GO:0046872">
    <property type="term" value="F:metal ion binding"/>
    <property type="evidence" value="ECO:0007669"/>
    <property type="project" value="UniProtKB-KW"/>
</dbReference>
<dbReference type="InterPro" id="IPR011429">
    <property type="entry name" value="Cyt_c_Planctomycete-type"/>
</dbReference>
<dbReference type="RefSeq" id="WP_213493716.1">
    <property type="nucleotide sequence ID" value="NZ_CP074694.1"/>
</dbReference>
<evidence type="ECO:0000313" key="6">
    <source>
        <dbReference type="EMBL" id="QVL29834.1"/>
    </source>
</evidence>
<dbReference type="InterPro" id="IPR036909">
    <property type="entry name" value="Cyt_c-like_dom_sf"/>
</dbReference>
<keyword evidence="7" id="KW-1185">Reference proteome</keyword>
<feature type="domain" description="Cytochrome c" evidence="5">
    <location>
        <begin position="22"/>
        <end position="120"/>
    </location>
</feature>
<reference evidence="6" key="1">
    <citation type="submission" date="2021-05" db="EMBL/GenBank/DDBJ databases">
        <title>Complete genome sequence of the cellulolytic planctomycete Telmatocola sphagniphila SP2T and characterization of the first cellulase from planctomycetes.</title>
        <authorList>
            <person name="Rakitin A.L."/>
            <person name="Beletsky A.V."/>
            <person name="Naumoff D.G."/>
            <person name="Kulichevskaya I.S."/>
            <person name="Mardanov A.V."/>
            <person name="Ravin N.V."/>
            <person name="Dedysh S.N."/>
        </authorList>
    </citation>
    <scope>NUCLEOTIDE SEQUENCE</scope>
    <source>
        <strain evidence="6">SP2T</strain>
    </source>
</reference>
<evidence type="ECO:0000256" key="2">
    <source>
        <dbReference type="ARBA" id="ARBA00022723"/>
    </source>
</evidence>
<organism evidence="6 7">
    <name type="scientific">Telmatocola sphagniphila</name>
    <dbReference type="NCBI Taxonomy" id="1123043"/>
    <lineage>
        <taxon>Bacteria</taxon>
        <taxon>Pseudomonadati</taxon>
        <taxon>Planctomycetota</taxon>
        <taxon>Planctomycetia</taxon>
        <taxon>Gemmatales</taxon>
        <taxon>Gemmataceae</taxon>
    </lineage>
</organism>
<name>A0A8E6B1V6_9BACT</name>
<evidence type="ECO:0000259" key="5">
    <source>
        <dbReference type="PROSITE" id="PS51007"/>
    </source>
</evidence>
<evidence type="ECO:0000256" key="1">
    <source>
        <dbReference type="ARBA" id="ARBA00022617"/>
    </source>
</evidence>
<keyword evidence="2 4" id="KW-0479">Metal-binding</keyword>
<dbReference type="Gene3D" id="1.10.760.10">
    <property type="entry name" value="Cytochrome c-like domain"/>
    <property type="match status" value="1"/>
</dbReference>
<dbReference type="InterPro" id="IPR008979">
    <property type="entry name" value="Galactose-bd-like_sf"/>
</dbReference>
<dbReference type="AlphaFoldDB" id="A0A8E6B1V6"/>
<sequence length="991" mass="111936">MSLLNLTTACSIWILLYPSLGMASEQGIDFDSQIRPILKQHCISCHGPEKQKGGLRLDNPVDARRGGDSELPAVLPKNVEGSQLLVRVKSKEADTRMPPDGKALEEKQIALLRQWIANGALWPVSEEDKKKEELRRMDHWAWKSMQKPVLPPKSDWARNEIDRFIEAKLKTEKLNASKEADRRTLIRRLYFDLVGLPPKPEEIEAFLKDGDPRAYEKLVDKLLASPQYGERWARHWLDVVHFGETHGYDKDKPRPNAWPYRDYVIRSLNQDKPYGRFVQEQIAGDVLFPGTVDGIEALGFISAGPWDFIGHAELPEDKIDGKVARHLDRDDMVANTMSSFMSLTVHCAQCHNHKFDPILQEDYYRLQAVFAALDRADQAYDADPRVARQRSELQKREGELAQELKTWSNLLLQKIGKPLADLDARLIQATKANGKSLRPEYGYHSQLASEPSSVKWVQIDLRTVVTLDRVILYPCYDDFNGIGAGFGFPVRFRVELANEPEFKNKLLIADQTVSDFQNPGLKPVRLPAGNKAGRYLRITATKLALRQGDYNFALAEVEAVDALGKNLAAKAPVTALDSIEAPTRWAKANLTDGIYPPSSESAVDLRAEREKLIRDKAGQEILESGQLIEKKQAAIRIQIKALPPQQRAYIGCVYSGSGTFVGTGASGGLPRAIHILPRGDVTKPGKIVGAGAISAFSLSSSFDLPPQSNESDRRAALAKWLTDKENPLVWRSIANRVWQYHFGKGLVDSPNDFGRMGQTPTHPELLDYLAIQFRDNGQSIKELHRLIVNSATYRQSSESRPEFEKRDADNRYLWRQNRRKLEAEAIRDAILFVSGQLDFSMGGPSFQDFVIEKPEHSPHYEYQLYDPEDPKSHRRSVYRFVVRSKSQPFMAALDCADPALSVDKRNQTLSPQQALALLNNRLSLVMAKHFADRIEKQGDTFPKRIDAAYQMAFGRTPTETERVELTKYAEKYGLANTCRVILNLNEFIFVD</sequence>
<dbReference type="PANTHER" id="PTHR35889:SF3">
    <property type="entry name" value="F-BOX DOMAIN-CONTAINING PROTEIN"/>
    <property type="match status" value="1"/>
</dbReference>
<keyword evidence="3 4" id="KW-0408">Iron</keyword>
<protein>
    <submittedName>
        <fullName evidence="6">DUF1553 domain-containing protein</fullName>
    </submittedName>
</protein>
<dbReference type="InterPro" id="IPR022655">
    <property type="entry name" value="DUF1553"/>
</dbReference>
<gene>
    <name evidence="6" type="ORF">KIH39_13230</name>
</gene>
<dbReference type="PROSITE" id="PS51007">
    <property type="entry name" value="CYTC"/>
    <property type="match status" value="1"/>
</dbReference>
<dbReference type="Proteomes" id="UP000676194">
    <property type="component" value="Chromosome"/>
</dbReference>
<dbReference type="Gene3D" id="2.60.120.260">
    <property type="entry name" value="Galactose-binding domain-like"/>
    <property type="match status" value="1"/>
</dbReference>
<evidence type="ECO:0000256" key="3">
    <source>
        <dbReference type="ARBA" id="ARBA00023004"/>
    </source>
</evidence>
<dbReference type="Pfam" id="PF07587">
    <property type="entry name" value="PSD1"/>
    <property type="match status" value="1"/>
</dbReference>